<accession>A0A0A9E6M5</accession>
<dbReference type="EMBL" id="GBRH01203232">
    <property type="protein sequence ID" value="JAD94663.1"/>
    <property type="molecule type" value="Transcribed_RNA"/>
</dbReference>
<reference evidence="1" key="1">
    <citation type="submission" date="2014-09" db="EMBL/GenBank/DDBJ databases">
        <authorList>
            <person name="Magalhaes I.L.F."/>
            <person name="Oliveira U."/>
            <person name="Santos F.R."/>
            <person name="Vidigal T.H.D.A."/>
            <person name="Brescovit A.D."/>
            <person name="Santos A.J."/>
        </authorList>
    </citation>
    <scope>NUCLEOTIDE SEQUENCE</scope>
    <source>
        <tissue evidence="1">Shoot tissue taken approximately 20 cm above the soil surface</tissue>
    </source>
</reference>
<dbReference type="AlphaFoldDB" id="A0A0A9E6M5"/>
<proteinExistence type="predicted"/>
<name>A0A0A9E6M5_ARUDO</name>
<protein>
    <submittedName>
        <fullName evidence="1">Uncharacterized protein</fullName>
    </submittedName>
</protein>
<reference evidence="1" key="2">
    <citation type="journal article" date="2015" name="Data Brief">
        <title>Shoot transcriptome of the giant reed, Arundo donax.</title>
        <authorList>
            <person name="Barrero R.A."/>
            <person name="Guerrero F.D."/>
            <person name="Moolhuijzen P."/>
            <person name="Goolsby J.A."/>
            <person name="Tidwell J."/>
            <person name="Bellgard S.E."/>
            <person name="Bellgard M.I."/>
        </authorList>
    </citation>
    <scope>NUCLEOTIDE SEQUENCE</scope>
    <source>
        <tissue evidence="1">Shoot tissue taken approximately 20 cm above the soil surface</tissue>
    </source>
</reference>
<evidence type="ECO:0000313" key="1">
    <source>
        <dbReference type="EMBL" id="JAD94663.1"/>
    </source>
</evidence>
<organism evidence="1">
    <name type="scientific">Arundo donax</name>
    <name type="common">Giant reed</name>
    <name type="synonym">Donax arundinaceus</name>
    <dbReference type="NCBI Taxonomy" id="35708"/>
    <lineage>
        <taxon>Eukaryota</taxon>
        <taxon>Viridiplantae</taxon>
        <taxon>Streptophyta</taxon>
        <taxon>Embryophyta</taxon>
        <taxon>Tracheophyta</taxon>
        <taxon>Spermatophyta</taxon>
        <taxon>Magnoliopsida</taxon>
        <taxon>Liliopsida</taxon>
        <taxon>Poales</taxon>
        <taxon>Poaceae</taxon>
        <taxon>PACMAD clade</taxon>
        <taxon>Arundinoideae</taxon>
        <taxon>Arundineae</taxon>
        <taxon>Arundo</taxon>
    </lineage>
</organism>
<sequence length="105" mass="11911">MTLVAPQVLGSTPRESEFKHTWVKKTPHQLFRVIRVTTAVAFRDMHVAHVSWAPCGASRQLAFGAFSRPGQEEFLLSAKSWGRSFPHRSSFFLIDQTSTMHIELV</sequence>